<organism evidence="2 3">
    <name type="scientific">Argiope bruennichi</name>
    <name type="common">Wasp spider</name>
    <name type="synonym">Aranea bruennichi</name>
    <dbReference type="NCBI Taxonomy" id="94029"/>
    <lineage>
        <taxon>Eukaryota</taxon>
        <taxon>Metazoa</taxon>
        <taxon>Ecdysozoa</taxon>
        <taxon>Arthropoda</taxon>
        <taxon>Chelicerata</taxon>
        <taxon>Arachnida</taxon>
        <taxon>Araneae</taxon>
        <taxon>Araneomorphae</taxon>
        <taxon>Entelegynae</taxon>
        <taxon>Araneoidea</taxon>
        <taxon>Araneidae</taxon>
        <taxon>Argiope</taxon>
    </lineage>
</organism>
<keyword evidence="3" id="KW-1185">Reference proteome</keyword>
<evidence type="ECO:0000313" key="2">
    <source>
        <dbReference type="EMBL" id="KAF8791622.1"/>
    </source>
</evidence>
<reference evidence="2" key="1">
    <citation type="journal article" date="2020" name="bioRxiv">
        <title>Chromosome-level reference genome of the European wasp spider Argiope bruennichi: a resource for studies on range expansion and evolutionary adaptation.</title>
        <authorList>
            <person name="Sheffer M.M."/>
            <person name="Hoppe A."/>
            <person name="Krehenwinkel H."/>
            <person name="Uhl G."/>
            <person name="Kuss A.W."/>
            <person name="Jensen L."/>
            <person name="Jensen C."/>
            <person name="Gillespie R.G."/>
            <person name="Hoff K.J."/>
            <person name="Prost S."/>
        </authorList>
    </citation>
    <scope>NUCLEOTIDE SEQUENCE</scope>
</reference>
<accession>A0A8T0FM87</accession>
<proteinExistence type="predicted"/>
<comment type="caution">
    <text evidence="2">The sequence shown here is derived from an EMBL/GenBank/DDBJ whole genome shotgun (WGS) entry which is preliminary data.</text>
</comment>
<feature type="region of interest" description="Disordered" evidence="1">
    <location>
        <begin position="1"/>
        <end position="47"/>
    </location>
</feature>
<dbReference type="EMBL" id="JABXBU010000011">
    <property type="protein sequence ID" value="KAF8791622.1"/>
    <property type="molecule type" value="Genomic_DNA"/>
</dbReference>
<dbReference type="Proteomes" id="UP000807504">
    <property type="component" value="Unassembled WGS sequence"/>
</dbReference>
<protein>
    <submittedName>
        <fullName evidence="2">Uncharacterized protein</fullName>
    </submittedName>
</protein>
<evidence type="ECO:0000313" key="3">
    <source>
        <dbReference type="Proteomes" id="UP000807504"/>
    </source>
</evidence>
<feature type="compositionally biased region" description="Acidic residues" evidence="1">
    <location>
        <begin position="27"/>
        <end position="45"/>
    </location>
</feature>
<evidence type="ECO:0000256" key="1">
    <source>
        <dbReference type="SAM" id="MobiDB-lite"/>
    </source>
</evidence>
<name>A0A8T0FM87_ARGBR</name>
<gene>
    <name evidence="2" type="ORF">HNY73_006463</name>
</gene>
<dbReference type="AlphaFoldDB" id="A0A8T0FM87"/>
<reference evidence="2" key="2">
    <citation type="submission" date="2020-06" db="EMBL/GenBank/DDBJ databases">
        <authorList>
            <person name="Sheffer M."/>
        </authorList>
    </citation>
    <scope>NUCLEOTIDE SEQUENCE</scope>
</reference>
<sequence>MSNSRDDDTDDFEYVGVSESGSKDFESMPDDFQSDNDASEDEDDTTSSRVWFKLSTITPNPQPSRFPFLGESRHHIYNEK</sequence>